<dbReference type="PANTHER" id="PTHR40083:SF1">
    <property type="entry name" value="UPF0122 PROTEIN YLXM"/>
    <property type="match status" value="1"/>
</dbReference>
<organism evidence="4 5">
    <name type="scientific">Megasphaera micronuciformis F0359</name>
    <dbReference type="NCBI Taxonomy" id="706434"/>
    <lineage>
        <taxon>Bacteria</taxon>
        <taxon>Bacillati</taxon>
        <taxon>Bacillota</taxon>
        <taxon>Negativicutes</taxon>
        <taxon>Veillonellales</taxon>
        <taxon>Veillonellaceae</taxon>
        <taxon>Megasphaera</taxon>
    </lineage>
</organism>
<keyword evidence="5" id="KW-1185">Reference proteome</keyword>
<sequence length="114" mass="12977">MNDKDGDTVIEDVVRMGRLLDVYGPLLTDRQKRCMELYFYDDLSLAEIGEELSISRQGVHDLLQRASQALEHYEIKLGVSRKNERIQATVDEAQALLKQGRAEDAERILGTLDI</sequence>
<dbReference type="InterPro" id="IPR013324">
    <property type="entry name" value="RNA_pol_sigma_r3/r4-like"/>
</dbReference>
<dbReference type="PANTHER" id="PTHR40083">
    <property type="entry name" value="UPF0122 PROTEIN CBO2450/CLC_2298"/>
    <property type="match status" value="1"/>
</dbReference>
<evidence type="ECO:0000313" key="4">
    <source>
        <dbReference type="EMBL" id="EFQ03645.1"/>
    </source>
</evidence>
<dbReference type="AlphaFoldDB" id="E2ZDT3"/>
<evidence type="ECO:0000256" key="1">
    <source>
        <dbReference type="ARBA" id="ARBA00008720"/>
    </source>
</evidence>
<comment type="similarity">
    <text evidence="1 3">Belongs to the UPF0122 family.</text>
</comment>
<dbReference type="Proteomes" id="UP000003195">
    <property type="component" value="Unassembled WGS sequence"/>
</dbReference>
<dbReference type="Gene3D" id="1.10.10.10">
    <property type="entry name" value="Winged helix-like DNA-binding domain superfamily/Winged helix DNA-binding domain"/>
    <property type="match status" value="1"/>
</dbReference>
<evidence type="ECO:0000256" key="2">
    <source>
        <dbReference type="ARBA" id="ARBA00024764"/>
    </source>
</evidence>
<dbReference type="RefSeq" id="WP_006942859.1">
    <property type="nucleotide sequence ID" value="NZ_GL538208.1"/>
</dbReference>
<dbReference type="InterPro" id="IPR054831">
    <property type="entry name" value="UPF0122_fam_protein"/>
</dbReference>
<proteinExistence type="inferred from homology"/>
<gene>
    <name evidence="4" type="ORF">HMPREF9429_01589</name>
</gene>
<dbReference type="SUPFAM" id="SSF88659">
    <property type="entry name" value="Sigma3 and sigma4 domains of RNA polymerase sigma factors"/>
    <property type="match status" value="1"/>
</dbReference>
<comment type="caution">
    <text evidence="4">The sequence shown here is derived from an EMBL/GenBank/DDBJ whole genome shotgun (WGS) entry which is preliminary data.</text>
</comment>
<protein>
    <recommendedName>
        <fullName evidence="3">UPF0122 protein HMPREF9429_01589</fullName>
    </recommendedName>
</protein>
<name>E2ZDT3_9FIRM</name>
<accession>E2ZDT3</accession>
<dbReference type="HAMAP" id="MF_00245">
    <property type="entry name" value="UPF0122"/>
    <property type="match status" value="1"/>
</dbReference>
<dbReference type="Pfam" id="PF04297">
    <property type="entry name" value="UPF0122"/>
    <property type="match status" value="1"/>
</dbReference>
<reference evidence="4 5" key="1">
    <citation type="submission" date="2010-08" db="EMBL/GenBank/DDBJ databases">
        <authorList>
            <person name="Weinstock G."/>
            <person name="Sodergren E."/>
            <person name="Clifton S."/>
            <person name="Fulton L."/>
            <person name="Fulton B."/>
            <person name="Courtney L."/>
            <person name="Fronick C."/>
            <person name="Harrison M."/>
            <person name="Strong C."/>
            <person name="Farmer C."/>
            <person name="Delahaunty K."/>
            <person name="Markovic C."/>
            <person name="Hall O."/>
            <person name="Minx P."/>
            <person name="Tomlinson C."/>
            <person name="Mitreva M."/>
            <person name="Hou S."/>
            <person name="Chen J."/>
            <person name="Wollam A."/>
            <person name="Pepin K.H."/>
            <person name="Johnson M."/>
            <person name="Bhonagiri V."/>
            <person name="Zhang X."/>
            <person name="Suruliraj S."/>
            <person name="Warren W."/>
            <person name="Chinwalla A."/>
            <person name="Mardis E.R."/>
            <person name="Wilson R.K."/>
        </authorList>
    </citation>
    <scope>NUCLEOTIDE SEQUENCE [LARGE SCALE GENOMIC DNA]</scope>
    <source>
        <strain evidence="4 5">F0359</strain>
    </source>
</reference>
<dbReference type="EMBL" id="AECS01000039">
    <property type="protein sequence ID" value="EFQ03645.1"/>
    <property type="molecule type" value="Genomic_DNA"/>
</dbReference>
<dbReference type="STRING" id="706434.HMPREF9429_01589"/>
<evidence type="ECO:0000313" key="5">
    <source>
        <dbReference type="Proteomes" id="UP000003195"/>
    </source>
</evidence>
<dbReference type="InterPro" id="IPR036388">
    <property type="entry name" value="WH-like_DNA-bd_sf"/>
</dbReference>
<comment type="function">
    <text evidence="2 3">Might take part in the signal recognition particle (SRP) pathway. This is inferred from the conservation of its genetic proximity to ftsY/ffh. May be a regulatory protein.</text>
</comment>
<dbReference type="eggNOG" id="COG2739">
    <property type="taxonomic scope" value="Bacteria"/>
</dbReference>
<evidence type="ECO:0000256" key="3">
    <source>
        <dbReference type="HAMAP-Rule" id="MF_00245"/>
    </source>
</evidence>
<dbReference type="NCBIfam" id="NF045758">
    <property type="entry name" value="YlxM"/>
    <property type="match status" value="1"/>
</dbReference>
<dbReference type="HOGENOM" id="CLU_129218_1_0_9"/>
<dbReference type="InterPro" id="IPR007394">
    <property type="entry name" value="UPF0122"/>
</dbReference>